<gene>
    <name evidence="3" type="ORF">ABW18_12740</name>
</gene>
<feature type="chain" id="PRO_5045085125" description="Sensor domain-containing protein" evidence="2">
    <location>
        <begin position="38"/>
        <end position="217"/>
    </location>
</feature>
<dbReference type="PROSITE" id="PS51318">
    <property type="entry name" value="TAT"/>
    <property type="match status" value="1"/>
</dbReference>
<feature type="signal peptide" evidence="2">
    <location>
        <begin position="1"/>
        <end position="37"/>
    </location>
</feature>
<sequence>MKTTPLHTTAIRRTILALLAGIAALLATAGVAATAHADTGGRYPSAPMRGVDGDAGPVKGSNFSPSDRPYVISNDFAGIEYTFGIPGDWSCGAGSSVVSANGEATCFEEDTTKTTAAGGLVAYQKCAESRCTTTDVKRATSQLRVDREAWRAVDETTWYAEQSGTLNGVRKVRVAVAHVFRTADGEHGVAFAQFDGPPSKRGELLKIINSIRANTPR</sequence>
<keyword evidence="4" id="KW-1185">Reference proteome</keyword>
<evidence type="ECO:0000313" key="4">
    <source>
        <dbReference type="Proteomes" id="UP000037247"/>
    </source>
</evidence>
<name>A0ABR5IC36_9ACTN</name>
<dbReference type="EMBL" id="LDTZ01000017">
    <property type="protein sequence ID" value="KNA91145.1"/>
    <property type="molecule type" value="Genomic_DNA"/>
</dbReference>
<evidence type="ECO:0000256" key="1">
    <source>
        <dbReference type="SAM" id="MobiDB-lite"/>
    </source>
</evidence>
<protein>
    <recommendedName>
        <fullName evidence="5">Sensor domain-containing protein</fullName>
    </recommendedName>
</protein>
<feature type="region of interest" description="Disordered" evidence="1">
    <location>
        <begin position="38"/>
        <end position="62"/>
    </location>
</feature>
<reference evidence="3 4" key="1">
    <citation type="submission" date="2015-05" db="EMBL/GenBank/DDBJ databases">
        <title>Draft genome sequence of the bacterium Gordonia jacobaea a new member of the Gordonia genus.</title>
        <authorList>
            <person name="Jimenez-Galisteo G."/>
            <person name="Dominguez A."/>
            <person name="Munoz E."/>
            <person name="Vinas M."/>
        </authorList>
    </citation>
    <scope>NUCLEOTIDE SEQUENCE [LARGE SCALE GENOMIC DNA]</scope>
    <source>
        <strain evidence="4">mv1</strain>
    </source>
</reference>
<evidence type="ECO:0000256" key="2">
    <source>
        <dbReference type="SAM" id="SignalP"/>
    </source>
</evidence>
<organism evidence="3 4">
    <name type="scientific">Gordonia jacobaea</name>
    <dbReference type="NCBI Taxonomy" id="122202"/>
    <lineage>
        <taxon>Bacteria</taxon>
        <taxon>Bacillati</taxon>
        <taxon>Actinomycetota</taxon>
        <taxon>Actinomycetes</taxon>
        <taxon>Mycobacteriales</taxon>
        <taxon>Gordoniaceae</taxon>
        <taxon>Gordonia</taxon>
    </lineage>
</organism>
<evidence type="ECO:0000313" key="3">
    <source>
        <dbReference type="EMBL" id="KNA91145.1"/>
    </source>
</evidence>
<comment type="caution">
    <text evidence="3">The sequence shown here is derived from an EMBL/GenBank/DDBJ whole genome shotgun (WGS) entry which is preliminary data.</text>
</comment>
<accession>A0ABR5IC36</accession>
<evidence type="ECO:0008006" key="5">
    <source>
        <dbReference type="Google" id="ProtNLM"/>
    </source>
</evidence>
<keyword evidence="2" id="KW-0732">Signal</keyword>
<dbReference type="InterPro" id="IPR006311">
    <property type="entry name" value="TAT_signal"/>
</dbReference>
<dbReference type="RefSeq" id="WP_049699316.1">
    <property type="nucleotide sequence ID" value="NZ_JAQDQF010000008.1"/>
</dbReference>
<proteinExistence type="predicted"/>
<dbReference type="Proteomes" id="UP000037247">
    <property type="component" value="Unassembled WGS sequence"/>
</dbReference>